<gene>
    <name evidence="3" type="ORF">GX523_20435</name>
</gene>
<dbReference type="AlphaFoldDB" id="A0A7C6Z7E5"/>
<keyword evidence="2" id="KW-0238">DNA-binding</keyword>
<evidence type="ECO:0000313" key="4">
    <source>
        <dbReference type="Proteomes" id="UP000553059"/>
    </source>
</evidence>
<evidence type="ECO:0000256" key="1">
    <source>
        <dbReference type="ARBA" id="ARBA00022747"/>
    </source>
</evidence>
<evidence type="ECO:0000313" key="3">
    <source>
        <dbReference type="EMBL" id="HHY29069.1"/>
    </source>
</evidence>
<protein>
    <submittedName>
        <fullName evidence="3">Uncharacterized protein</fullName>
    </submittedName>
</protein>
<dbReference type="SUPFAM" id="SSF116734">
    <property type="entry name" value="DNA methylase specificity domain"/>
    <property type="match status" value="1"/>
</dbReference>
<dbReference type="GO" id="GO:0003677">
    <property type="term" value="F:DNA binding"/>
    <property type="evidence" value="ECO:0007669"/>
    <property type="project" value="UniProtKB-KW"/>
</dbReference>
<organism evidence="3 4">
    <name type="scientific">Desulfitobacterium dehalogenans</name>
    <dbReference type="NCBI Taxonomy" id="36854"/>
    <lineage>
        <taxon>Bacteria</taxon>
        <taxon>Bacillati</taxon>
        <taxon>Bacillota</taxon>
        <taxon>Clostridia</taxon>
        <taxon>Eubacteriales</taxon>
        <taxon>Desulfitobacteriaceae</taxon>
        <taxon>Desulfitobacterium</taxon>
    </lineage>
</organism>
<dbReference type="EMBL" id="DUTF01000443">
    <property type="protein sequence ID" value="HHY29069.1"/>
    <property type="molecule type" value="Genomic_DNA"/>
</dbReference>
<comment type="caution">
    <text evidence="3">The sequence shown here is derived from an EMBL/GenBank/DDBJ whole genome shotgun (WGS) entry which is preliminary data.</text>
</comment>
<keyword evidence="1" id="KW-0680">Restriction system</keyword>
<sequence>MVDEEPRVALCAKPADVIIRPKVDIQPEYLFLFLKSETGQQVMNYYANCTSCRPQLRREDFKHIYIAAPTLSEHEYRVAFEIENHYKVSYSTFNTLLATFKNRTNDSIAALFNDECIEAILENKGEAFVKLIRADILELNTCYQAKAYKATLIIAGSILEAVLLDWLSEKDGVNYFETPYKDAKHDNLLSYINAVKELEAPKWVQEAQMAHDIRKKRNLVHAKLGIDSDEVNEETCKMVIEYLEKVIGTRAGTSIN</sequence>
<dbReference type="InterPro" id="IPR044946">
    <property type="entry name" value="Restrct_endonuc_typeI_TRD_sf"/>
</dbReference>
<dbReference type="Proteomes" id="UP000553059">
    <property type="component" value="Unassembled WGS sequence"/>
</dbReference>
<proteinExistence type="predicted"/>
<dbReference type="Gene3D" id="3.90.220.20">
    <property type="entry name" value="DNA methylase specificity domains"/>
    <property type="match status" value="1"/>
</dbReference>
<name>A0A7C6Z7E5_9FIRM</name>
<evidence type="ECO:0000256" key="2">
    <source>
        <dbReference type="ARBA" id="ARBA00023125"/>
    </source>
</evidence>
<dbReference type="GO" id="GO:0009307">
    <property type="term" value="P:DNA restriction-modification system"/>
    <property type="evidence" value="ECO:0007669"/>
    <property type="project" value="UniProtKB-KW"/>
</dbReference>
<accession>A0A7C6Z7E5</accession>
<reference evidence="3 4" key="1">
    <citation type="journal article" date="2020" name="Biotechnol. Biofuels">
        <title>New insights from the biogas microbiome by comprehensive genome-resolved metagenomics of nearly 1600 species originating from multiple anaerobic digesters.</title>
        <authorList>
            <person name="Campanaro S."/>
            <person name="Treu L."/>
            <person name="Rodriguez-R L.M."/>
            <person name="Kovalovszki A."/>
            <person name="Ziels R.M."/>
            <person name="Maus I."/>
            <person name="Zhu X."/>
            <person name="Kougias P.G."/>
            <person name="Basile A."/>
            <person name="Luo G."/>
            <person name="Schluter A."/>
            <person name="Konstantinidis K.T."/>
            <person name="Angelidaki I."/>
        </authorList>
    </citation>
    <scope>NUCLEOTIDE SEQUENCE [LARGE SCALE GENOMIC DNA]</scope>
    <source>
        <strain evidence="3">AS05jafATM_4</strain>
    </source>
</reference>